<feature type="domain" description="PKS/mFAS DH" evidence="13">
    <location>
        <begin position="934"/>
        <end position="1215"/>
    </location>
</feature>
<feature type="coiled-coil region" evidence="10">
    <location>
        <begin position="4"/>
        <end position="31"/>
    </location>
</feature>
<keyword evidence="3" id="KW-0596">Phosphopantetheine</keyword>
<dbReference type="SMART" id="SM01294">
    <property type="entry name" value="PKS_PP_betabranch"/>
    <property type="match status" value="1"/>
</dbReference>
<dbReference type="Gene3D" id="3.90.180.10">
    <property type="entry name" value="Medium-chain alcohol dehydrogenases, catalytic domain"/>
    <property type="match status" value="1"/>
</dbReference>
<dbReference type="Pfam" id="PF08990">
    <property type="entry name" value="Docking"/>
    <property type="match status" value="1"/>
</dbReference>
<comment type="cofactor">
    <cofactor evidence="1">
        <name>pantetheine 4'-phosphate</name>
        <dbReference type="ChEBI" id="CHEBI:47942"/>
    </cofactor>
</comment>
<dbReference type="SMART" id="SM00827">
    <property type="entry name" value="PKS_AT"/>
    <property type="match status" value="1"/>
</dbReference>
<evidence type="ECO:0000259" key="11">
    <source>
        <dbReference type="PROSITE" id="PS50075"/>
    </source>
</evidence>
<keyword evidence="7" id="KW-0511">Multifunctional enzyme</keyword>
<evidence type="ECO:0000259" key="13">
    <source>
        <dbReference type="PROSITE" id="PS52019"/>
    </source>
</evidence>
<dbReference type="InterPro" id="IPR001227">
    <property type="entry name" value="Ac_transferase_dom_sf"/>
</dbReference>
<reference evidence="14 15" key="1">
    <citation type="submission" date="2024-09" db="EMBL/GenBank/DDBJ databases">
        <title>The Natural Products Discovery Center: Release of the First 8490 Sequenced Strains for Exploring Actinobacteria Biosynthetic Diversity.</title>
        <authorList>
            <person name="Kalkreuter E."/>
            <person name="Kautsar S.A."/>
            <person name="Yang D."/>
            <person name="Bader C.D."/>
            <person name="Teijaro C.N."/>
            <person name="Fluegel L."/>
            <person name="Davis C.M."/>
            <person name="Simpson J.R."/>
            <person name="Lauterbach L."/>
            <person name="Steele A.D."/>
            <person name="Gui C."/>
            <person name="Meng S."/>
            <person name="Li G."/>
            <person name="Viehrig K."/>
            <person name="Ye F."/>
            <person name="Su P."/>
            <person name="Kiefer A.F."/>
            <person name="Nichols A."/>
            <person name="Cepeda A.J."/>
            <person name="Yan W."/>
            <person name="Fan B."/>
            <person name="Jiang Y."/>
            <person name="Adhikari A."/>
            <person name="Zheng C.-J."/>
            <person name="Schuster L."/>
            <person name="Cowan T.M."/>
            <person name="Smanski M.J."/>
            <person name="Chevrette M.G."/>
            <person name="De Carvalho L.P.S."/>
            <person name="Shen B."/>
        </authorList>
    </citation>
    <scope>NUCLEOTIDE SEQUENCE [LARGE SCALE GENOMIC DNA]</scope>
    <source>
        <strain evidence="14 15">NPDC058753</strain>
    </source>
</reference>
<evidence type="ECO:0000256" key="7">
    <source>
        <dbReference type="ARBA" id="ARBA00023268"/>
    </source>
</evidence>
<dbReference type="Gene3D" id="3.40.47.10">
    <property type="match status" value="1"/>
</dbReference>
<name>A0ABW6GWU3_9ACTN</name>
<dbReference type="InterPro" id="IPR020843">
    <property type="entry name" value="ER"/>
</dbReference>
<sequence length="2177" mass="225660">MADEEKLRAYLKRATTDLQQARRRLQEVEAEKREPIAVVAMACRYPGGISSPGELWRAVAEGRDAIGEFPADRGWAVDDLYDPDPEQVGKSTTRLGGFLYDAGGFDAAFFGVSPREALAVDPQQRLLLTLAWEAVERGGLLPSDLRGQQVGVYAGVMYSDYGARIHAPSEEFEGYLVQGSAGSVASGRVAYTFGFQGPAVTVDTACSSSLVAVHLAAQALRRGECSLALAGGVTVMATPQTFVEFSRQRGLAPDGRCKAFAAGADGTGWGEGAGLLLLERLSDARRNGHRVLAVLRGSAVNQDGASSQLTAPNGPAQQRVIRQALADAGLSAADVDVVEAHGTGTTLGDPIEAQALIATYGAEHSAERPLWLGSLKSNIGHTQAAAGVGGVIKMVEALRRGELPKTLHVDAPSPHVDWSAGTVELLTEHRSWEGEGPRRAAVSSFGISGTNAHVVLEQAPEEDSAPPAANAGDAHDAEPSVPLLLSARSPQALRAQAARLRAHLAEHPETGLADAAYTLATARTVFAHRAVVLGPDRDRVLAGLDALARELPSADLVAGAAPDRPGRTVFVFPGQGSQWVGMARGLLGSSVVFRERVGACAVALGPFTDWSLLEVLEGVPGSASLERVDVVQPVLWAVMVSLAAVWESWGVRPAAVVGHSQGEIAAACVAGALSLEDGARVVALRSRAIRALAGRGGMLSVAAPAARVEAELAPWAGRAWTAAVNGASSTVLSGEPEALAEIQAHFEESAVRARTVPVDYASHCPHVEAIEAELAELLAGLTPQPPRVPVFSTLTGDWADDSAFDAGYWYRNLRHPVRFDPAIRTLAEQGHTVFVEVSAHPVLAVGIQETLEELDVPGAAFGTLHRDRGGLRQLHEAAARAHLAGLPVDWPSLLPDGARPVELPTYPFQPERLWLEAGPDRSDAAGLGLRATGHPLLGTAVDLAAGGGAVLTGRLSTGSQPWLADHAVHGTVLLPGAALVELAVRLGDQVDCPQVEELTLEAPLVLPERGALTVQVAAEPADGTGRRPFTLHARPADQDADGAWTRHASGVLAPADTDAAADPAAAPDTAWAAAWPPPGAERVELADAYQQLADTGYGYGPAFRGLRALWRDGDTRYAELALPDGPDADAEGYGLHPALLDAALHPLALAADGALRLPFSWSGVRLHAGGARTVRARLTPAGPDRVALDLADPTGAPVLDVESLTLRATDAAALTGRRLGPDALLVPHWTAAPATATGPAPSPAAWAVLGESVPAAGPAPAYATAAELAAATPAPQFVLLPVRPTADPATAADPLDPATAADTLRRTLADLQAFLAAPALADSRLVLLTSGAVAAAPGETPADLSGAAVWGLARSAQSEHPDRFVLADLGPGTATPELLAAALATGEPQVALRGGEVLLPRLAPADRLERLPAPADGDWKLGTTGPGTFENLALLPADDRTRPLEPGEVRVAVRAAGLNFRDTLIALGMYPGSAAIGGEAAGTVLEVGAAVTGLAPGDRVAGLFPRGGAAPVAVTDHRLLGRVPADWTYAQAATVPVVYLTAYYGLRDLADAKAGESLLIHAVTGGVGMAALQLARHWGLEVHGTASPGKWDTARALGVDGDRLSSSRDLDFEQRVRAATGGRGVDIVLNSLAREHLDASLRLLADGGRFLEMGKTDPRDPAVLAVDHPGTTYHPYDLVLDAGPDRIGEMLAELADLFERGVLTPLPTSTWEAAGATAAFRHLAQARHTGKLAVVLPPRLDPDRTVLITGGTGTLGALTARHLVTRHGVRHLLLVGRQGERAPGAVELRAELAALGAEATIAACDAADPAALAALLARIPAAHPLGAVLHAAGVLDDATVDRLTPDRLDRVLRAKADAAWHLHRLTRDADLSAFLVFSSLAGTLGSPGQGNYAAANAYLDALVQHRTSLGLPGTSLVWGLWTRSSGMTGAMSGADLRRVSALGIRPVDPEDGLARLDAALGHGGTVLVPAAADRTALRAADPAALPAPLRDLATHRARPAARAAGSVRASALDGMSEAEQRRHLLDLVRSHAAAVLGHASPEAIGAGHEFKRSGFDSLTAVELRNRLATATGLRLPATAVFDHPTPTALAAELHARLAPATAAAPTVQDELDRLEALLRAAAAEADTDTRSTVTGRLGALLRAWDAQGAPDAAPAEDLGAATDEELFSVIENELGIA</sequence>
<dbReference type="InterPro" id="IPR009081">
    <property type="entry name" value="PP-bd_ACP"/>
</dbReference>
<dbReference type="Pfam" id="PF00109">
    <property type="entry name" value="ketoacyl-synt"/>
    <property type="match status" value="1"/>
</dbReference>
<keyword evidence="15" id="KW-1185">Reference proteome</keyword>
<dbReference type="EMBL" id="JBHYPX010000127">
    <property type="protein sequence ID" value="MFE1357126.1"/>
    <property type="molecule type" value="Genomic_DNA"/>
</dbReference>
<keyword evidence="5" id="KW-0808">Transferase</keyword>
<dbReference type="SMART" id="SM00823">
    <property type="entry name" value="PKS_PP"/>
    <property type="match status" value="1"/>
</dbReference>
<feature type="active site" description="Proton acceptor; for dehydratase activity" evidence="9">
    <location>
        <position position="966"/>
    </location>
</feature>
<evidence type="ECO:0000256" key="9">
    <source>
        <dbReference type="PROSITE-ProRule" id="PRU01363"/>
    </source>
</evidence>
<dbReference type="InterPro" id="IPR016036">
    <property type="entry name" value="Malonyl_transacylase_ACP-bd"/>
</dbReference>
<evidence type="ECO:0000256" key="4">
    <source>
        <dbReference type="ARBA" id="ARBA00022553"/>
    </source>
</evidence>
<evidence type="ECO:0000256" key="3">
    <source>
        <dbReference type="ARBA" id="ARBA00022450"/>
    </source>
</evidence>
<dbReference type="InterPro" id="IPR057326">
    <property type="entry name" value="KR_dom"/>
</dbReference>
<evidence type="ECO:0000313" key="15">
    <source>
        <dbReference type="Proteomes" id="UP001599542"/>
    </source>
</evidence>
<dbReference type="SUPFAM" id="SSF52151">
    <property type="entry name" value="FabD/lysophospholipase-like"/>
    <property type="match status" value="1"/>
</dbReference>
<dbReference type="InterPro" id="IPR049552">
    <property type="entry name" value="PKS_DH_N"/>
</dbReference>
<dbReference type="Pfam" id="PF00550">
    <property type="entry name" value="PP-binding"/>
    <property type="match status" value="1"/>
</dbReference>
<dbReference type="RefSeq" id="WP_380564129.1">
    <property type="nucleotide sequence ID" value="NZ_JBHYPX010000127.1"/>
</dbReference>
<dbReference type="Pfam" id="PF14765">
    <property type="entry name" value="PS-DH"/>
    <property type="match status" value="1"/>
</dbReference>
<dbReference type="Pfam" id="PF08659">
    <property type="entry name" value="KR"/>
    <property type="match status" value="1"/>
</dbReference>
<dbReference type="InterPro" id="IPR020806">
    <property type="entry name" value="PKS_PP-bd"/>
</dbReference>
<dbReference type="SMART" id="SM00825">
    <property type="entry name" value="PKS_KS"/>
    <property type="match status" value="1"/>
</dbReference>
<dbReference type="InterPro" id="IPR016035">
    <property type="entry name" value="Acyl_Trfase/lysoPLipase"/>
</dbReference>
<protein>
    <submittedName>
        <fullName evidence="14">SDR family NAD(P)-dependent oxidoreductase</fullName>
    </submittedName>
</protein>
<dbReference type="PROSITE" id="PS52004">
    <property type="entry name" value="KS3_2"/>
    <property type="match status" value="1"/>
</dbReference>
<accession>A0ABW6GWU3</accession>
<dbReference type="PROSITE" id="PS00606">
    <property type="entry name" value="KS3_1"/>
    <property type="match status" value="1"/>
</dbReference>
<dbReference type="Pfam" id="PF00698">
    <property type="entry name" value="Acyl_transf_1"/>
    <property type="match status" value="1"/>
</dbReference>
<dbReference type="Pfam" id="PF22953">
    <property type="entry name" value="SpnB_Rossmann"/>
    <property type="match status" value="1"/>
</dbReference>
<dbReference type="PANTHER" id="PTHR43775:SF51">
    <property type="entry name" value="INACTIVE PHENOLPHTHIOCEROL SYNTHESIS POLYKETIDE SYNTHASE TYPE I PKS1-RELATED"/>
    <property type="match status" value="1"/>
</dbReference>
<dbReference type="SUPFAM" id="SSF53901">
    <property type="entry name" value="Thiolase-like"/>
    <property type="match status" value="1"/>
</dbReference>
<dbReference type="InterPro" id="IPR006162">
    <property type="entry name" value="Ppantetheine_attach_site"/>
</dbReference>
<comment type="pathway">
    <text evidence="2">Antibiotic biosynthesis.</text>
</comment>
<dbReference type="SUPFAM" id="SSF47336">
    <property type="entry name" value="ACP-like"/>
    <property type="match status" value="1"/>
</dbReference>
<dbReference type="InterPro" id="IPR014043">
    <property type="entry name" value="Acyl_transferase_dom"/>
</dbReference>
<dbReference type="Proteomes" id="UP001599542">
    <property type="component" value="Unassembled WGS sequence"/>
</dbReference>
<dbReference type="SUPFAM" id="SSF50129">
    <property type="entry name" value="GroES-like"/>
    <property type="match status" value="1"/>
</dbReference>
<evidence type="ECO:0000256" key="8">
    <source>
        <dbReference type="ARBA" id="ARBA00023315"/>
    </source>
</evidence>
<dbReference type="SUPFAM" id="SSF51735">
    <property type="entry name" value="NAD(P)-binding Rossmann-fold domains"/>
    <property type="match status" value="3"/>
</dbReference>
<dbReference type="Gene3D" id="3.40.366.10">
    <property type="entry name" value="Malonyl-Coenzyme A Acyl Carrier Protein, domain 2"/>
    <property type="match status" value="1"/>
</dbReference>
<dbReference type="InterPro" id="IPR018201">
    <property type="entry name" value="Ketoacyl_synth_AS"/>
</dbReference>
<dbReference type="InterPro" id="IPR020841">
    <property type="entry name" value="PKS_Beta-ketoAc_synthase_dom"/>
</dbReference>
<keyword evidence="6" id="KW-0045">Antibiotic biosynthesis</keyword>
<dbReference type="InterPro" id="IPR013968">
    <property type="entry name" value="PKS_KR"/>
</dbReference>
<feature type="region of interest" description="N-terminal hotdog fold" evidence="9">
    <location>
        <begin position="934"/>
        <end position="1059"/>
    </location>
</feature>
<dbReference type="Gene3D" id="3.40.50.11460">
    <property type="match status" value="1"/>
</dbReference>
<keyword evidence="10" id="KW-0175">Coiled coil</keyword>
<dbReference type="InterPro" id="IPR036291">
    <property type="entry name" value="NAD(P)-bd_dom_sf"/>
</dbReference>
<dbReference type="Pfam" id="PF21089">
    <property type="entry name" value="PKS_DH_N"/>
    <property type="match status" value="1"/>
</dbReference>
<dbReference type="InterPro" id="IPR016039">
    <property type="entry name" value="Thiolase-like"/>
</dbReference>
<keyword evidence="8" id="KW-0012">Acyltransferase</keyword>
<dbReference type="SMART" id="SM00826">
    <property type="entry name" value="PKS_DH"/>
    <property type="match status" value="1"/>
</dbReference>
<feature type="active site" description="Proton donor; for dehydratase activity" evidence="9">
    <location>
        <position position="1141"/>
    </location>
</feature>
<dbReference type="PROSITE" id="PS52019">
    <property type="entry name" value="PKS_MFAS_DH"/>
    <property type="match status" value="1"/>
</dbReference>
<dbReference type="Gene3D" id="3.40.50.720">
    <property type="entry name" value="NAD(P)-binding Rossmann-like Domain"/>
    <property type="match status" value="1"/>
</dbReference>
<feature type="domain" description="Ketosynthase family 3 (KS3)" evidence="12">
    <location>
        <begin position="33"/>
        <end position="458"/>
    </location>
</feature>
<dbReference type="InterPro" id="IPR050091">
    <property type="entry name" value="PKS_NRPS_Biosynth_Enz"/>
</dbReference>
<dbReference type="SMART" id="SM00822">
    <property type="entry name" value="PKS_KR"/>
    <property type="match status" value="1"/>
</dbReference>
<organism evidence="14 15">
    <name type="scientific">Kitasatospora phosalacinea</name>
    <dbReference type="NCBI Taxonomy" id="2065"/>
    <lineage>
        <taxon>Bacteria</taxon>
        <taxon>Bacillati</taxon>
        <taxon>Actinomycetota</taxon>
        <taxon>Actinomycetes</taxon>
        <taxon>Kitasatosporales</taxon>
        <taxon>Streptomycetaceae</taxon>
        <taxon>Kitasatospora</taxon>
    </lineage>
</organism>
<dbReference type="CDD" id="cd00833">
    <property type="entry name" value="PKS"/>
    <property type="match status" value="1"/>
</dbReference>
<evidence type="ECO:0000256" key="1">
    <source>
        <dbReference type="ARBA" id="ARBA00001957"/>
    </source>
</evidence>
<dbReference type="Pfam" id="PF16197">
    <property type="entry name" value="KAsynt_C_assoc"/>
    <property type="match status" value="1"/>
</dbReference>
<keyword evidence="4" id="KW-0597">Phosphoprotein</keyword>
<dbReference type="Gene3D" id="1.10.1200.10">
    <property type="entry name" value="ACP-like"/>
    <property type="match status" value="1"/>
</dbReference>
<dbReference type="PANTHER" id="PTHR43775">
    <property type="entry name" value="FATTY ACID SYNTHASE"/>
    <property type="match status" value="1"/>
</dbReference>
<dbReference type="PROSITE" id="PS00012">
    <property type="entry name" value="PHOSPHOPANTETHEINE"/>
    <property type="match status" value="1"/>
</dbReference>
<dbReference type="InterPro" id="IPR036736">
    <property type="entry name" value="ACP-like_sf"/>
</dbReference>
<evidence type="ECO:0000256" key="10">
    <source>
        <dbReference type="SAM" id="Coils"/>
    </source>
</evidence>
<dbReference type="SUPFAM" id="SSF55048">
    <property type="entry name" value="Probable ACP-binding domain of malonyl-CoA ACP transacylase"/>
    <property type="match status" value="1"/>
</dbReference>
<feature type="domain" description="Carrier" evidence="11">
    <location>
        <begin position="2022"/>
        <end position="2097"/>
    </location>
</feature>
<evidence type="ECO:0000313" key="14">
    <source>
        <dbReference type="EMBL" id="MFE1357126.1"/>
    </source>
</evidence>
<dbReference type="InterPro" id="IPR049551">
    <property type="entry name" value="PKS_DH_C"/>
</dbReference>
<dbReference type="InterPro" id="IPR020807">
    <property type="entry name" value="PKS_DH"/>
</dbReference>
<dbReference type="SUPFAM" id="SSF101173">
    <property type="entry name" value="Docking domain B of the erythromycin polyketide synthase (DEBS)"/>
    <property type="match status" value="1"/>
</dbReference>
<dbReference type="InterPro" id="IPR011032">
    <property type="entry name" value="GroES-like_sf"/>
</dbReference>
<feature type="region of interest" description="C-terminal hotdog fold" evidence="9">
    <location>
        <begin position="1080"/>
        <end position="1215"/>
    </location>
</feature>
<dbReference type="Gene3D" id="3.30.70.3290">
    <property type="match status" value="1"/>
</dbReference>
<dbReference type="SMART" id="SM00829">
    <property type="entry name" value="PKS_ER"/>
    <property type="match status" value="1"/>
</dbReference>
<dbReference type="CDD" id="cd08956">
    <property type="entry name" value="KR_3_FAS_SDR_x"/>
    <property type="match status" value="1"/>
</dbReference>
<evidence type="ECO:0000256" key="5">
    <source>
        <dbReference type="ARBA" id="ARBA00022679"/>
    </source>
</evidence>
<proteinExistence type="predicted"/>
<dbReference type="Pfam" id="PF13602">
    <property type="entry name" value="ADH_zinc_N_2"/>
    <property type="match status" value="1"/>
</dbReference>
<dbReference type="InterPro" id="IPR032821">
    <property type="entry name" value="PKS_assoc"/>
</dbReference>
<dbReference type="Pfam" id="PF02801">
    <property type="entry name" value="Ketoacyl-synt_C"/>
    <property type="match status" value="1"/>
</dbReference>
<dbReference type="Pfam" id="PF08240">
    <property type="entry name" value="ADH_N"/>
    <property type="match status" value="1"/>
</dbReference>
<dbReference type="InterPro" id="IPR042104">
    <property type="entry name" value="PKS_dehydratase_sf"/>
</dbReference>
<comment type="caution">
    <text evidence="14">The sequence shown here is derived from an EMBL/GenBank/DDBJ whole genome shotgun (WGS) entry which is preliminary data.</text>
</comment>
<dbReference type="PROSITE" id="PS50075">
    <property type="entry name" value="CARRIER"/>
    <property type="match status" value="1"/>
</dbReference>
<evidence type="ECO:0000256" key="2">
    <source>
        <dbReference type="ARBA" id="ARBA00004792"/>
    </source>
</evidence>
<dbReference type="InterPro" id="IPR014030">
    <property type="entry name" value="Ketoacyl_synth_N"/>
</dbReference>
<dbReference type="InterPro" id="IPR013154">
    <property type="entry name" value="ADH-like_N"/>
</dbReference>
<dbReference type="InterPro" id="IPR055123">
    <property type="entry name" value="SpnB-like_Rossmann"/>
</dbReference>
<dbReference type="InterPro" id="IPR036299">
    <property type="entry name" value="Polyketide_synth_docking_sf"/>
</dbReference>
<dbReference type="InterPro" id="IPR014031">
    <property type="entry name" value="Ketoacyl_synth_C"/>
</dbReference>
<dbReference type="InterPro" id="IPR015083">
    <property type="entry name" value="NorB/c/GfsB-D-like_docking"/>
</dbReference>
<evidence type="ECO:0000259" key="12">
    <source>
        <dbReference type="PROSITE" id="PS52004"/>
    </source>
</evidence>
<dbReference type="InterPro" id="IPR049900">
    <property type="entry name" value="PKS_mFAS_DH"/>
</dbReference>
<dbReference type="CDD" id="cd05195">
    <property type="entry name" value="enoyl_red"/>
    <property type="match status" value="1"/>
</dbReference>
<evidence type="ECO:0000256" key="6">
    <source>
        <dbReference type="ARBA" id="ARBA00023194"/>
    </source>
</evidence>
<gene>
    <name evidence="14" type="ORF">ACFW6T_34710</name>
</gene>
<dbReference type="Gene3D" id="3.10.129.110">
    <property type="entry name" value="Polyketide synthase dehydratase"/>
    <property type="match status" value="1"/>
</dbReference>